<dbReference type="GO" id="GO:0009099">
    <property type="term" value="P:L-valine biosynthetic process"/>
    <property type="evidence" value="ECO:0007669"/>
    <property type="project" value="TreeGrafter"/>
</dbReference>
<dbReference type="PANTHER" id="PTHR18968">
    <property type="entry name" value="THIAMINE PYROPHOSPHATE ENZYMES"/>
    <property type="match status" value="1"/>
</dbReference>
<feature type="domain" description="Thiamine pyrophosphate enzyme N-terminal TPP-binding" evidence="6">
    <location>
        <begin position="3"/>
        <end position="109"/>
    </location>
</feature>
<evidence type="ECO:0000256" key="2">
    <source>
        <dbReference type="ARBA" id="ARBA00023052"/>
    </source>
</evidence>
<dbReference type="InterPro" id="IPR045229">
    <property type="entry name" value="TPP_enz"/>
</dbReference>
<dbReference type="GO" id="GO:0030976">
    <property type="term" value="F:thiamine pyrophosphate binding"/>
    <property type="evidence" value="ECO:0007669"/>
    <property type="project" value="InterPro"/>
</dbReference>
<dbReference type="RefSeq" id="WP_132540918.1">
    <property type="nucleotide sequence ID" value="NZ_SLWY01000007.1"/>
</dbReference>
<dbReference type="AlphaFoldDB" id="A0A4R2L8U6"/>
<dbReference type="GO" id="GO:0009097">
    <property type="term" value="P:isoleucine biosynthetic process"/>
    <property type="evidence" value="ECO:0007669"/>
    <property type="project" value="TreeGrafter"/>
</dbReference>
<dbReference type="GO" id="GO:0003984">
    <property type="term" value="F:acetolactate synthase activity"/>
    <property type="evidence" value="ECO:0007669"/>
    <property type="project" value="TreeGrafter"/>
</dbReference>
<dbReference type="Proteomes" id="UP000295765">
    <property type="component" value="Unassembled WGS sequence"/>
</dbReference>
<dbReference type="Pfam" id="PF02775">
    <property type="entry name" value="TPP_enzyme_C"/>
    <property type="match status" value="1"/>
</dbReference>
<dbReference type="SUPFAM" id="SSF52467">
    <property type="entry name" value="DHS-like NAD/FAD-binding domain"/>
    <property type="match status" value="1"/>
</dbReference>
<dbReference type="NCBIfam" id="NF005712">
    <property type="entry name" value="PRK07524.1"/>
    <property type="match status" value="1"/>
</dbReference>
<dbReference type="SUPFAM" id="SSF52518">
    <property type="entry name" value="Thiamin diphosphate-binding fold (THDP-binding)"/>
    <property type="match status" value="2"/>
</dbReference>
<dbReference type="InterPro" id="IPR012000">
    <property type="entry name" value="Thiamin_PyroP_enz_cen_dom"/>
</dbReference>
<organism evidence="7 8">
    <name type="scientific">Plasticicumulans lactativorans</name>
    <dbReference type="NCBI Taxonomy" id="1133106"/>
    <lineage>
        <taxon>Bacteria</taxon>
        <taxon>Pseudomonadati</taxon>
        <taxon>Pseudomonadota</taxon>
        <taxon>Gammaproteobacteria</taxon>
        <taxon>Candidatus Competibacteraceae</taxon>
        <taxon>Plasticicumulans</taxon>
    </lineage>
</organism>
<evidence type="ECO:0000256" key="3">
    <source>
        <dbReference type="RuleBase" id="RU362132"/>
    </source>
</evidence>
<dbReference type="InterPro" id="IPR029035">
    <property type="entry name" value="DHS-like_NAD/FAD-binding_dom"/>
</dbReference>
<dbReference type="EMBL" id="SLWY01000007">
    <property type="protein sequence ID" value="TCO81736.1"/>
    <property type="molecule type" value="Genomic_DNA"/>
</dbReference>
<keyword evidence="2 3" id="KW-0786">Thiamine pyrophosphate</keyword>
<dbReference type="InterPro" id="IPR012001">
    <property type="entry name" value="Thiamin_PyroP_enz_TPP-bd_dom"/>
</dbReference>
<proteinExistence type="inferred from homology"/>
<dbReference type="Pfam" id="PF02776">
    <property type="entry name" value="TPP_enzyme_N"/>
    <property type="match status" value="1"/>
</dbReference>
<gene>
    <name evidence="7" type="ORF">EV699_107129</name>
</gene>
<dbReference type="PANTHER" id="PTHR18968:SF13">
    <property type="entry name" value="ACETOLACTATE SYNTHASE CATALYTIC SUBUNIT, MITOCHONDRIAL"/>
    <property type="match status" value="1"/>
</dbReference>
<accession>A0A4R2L8U6</accession>
<dbReference type="CDD" id="cd00568">
    <property type="entry name" value="TPP_enzymes"/>
    <property type="match status" value="1"/>
</dbReference>
<comment type="similarity">
    <text evidence="1 3">Belongs to the TPP enzyme family.</text>
</comment>
<dbReference type="CDD" id="cd07035">
    <property type="entry name" value="TPP_PYR_POX_like"/>
    <property type="match status" value="1"/>
</dbReference>
<dbReference type="OrthoDB" id="9785953at2"/>
<dbReference type="Pfam" id="PF00205">
    <property type="entry name" value="TPP_enzyme_M"/>
    <property type="match status" value="1"/>
</dbReference>
<comment type="caution">
    <text evidence="7">The sequence shown here is derived from an EMBL/GenBank/DDBJ whole genome shotgun (WGS) entry which is preliminary data.</text>
</comment>
<evidence type="ECO:0000259" key="6">
    <source>
        <dbReference type="Pfam" id="PF02776"/>
    </source>
</evidence>
<feature type="domain" description="Thiamine pyrophosphate enzyme TPP-binding" evidence="5">
    <location>
        <begin position="391"/>
        <end position="529"/>
    </location>
</feature>
<evidence type="ECO:0000256" key="1">
    <source>
        <dbReference type="ARBA" id="ARBA00007812"/>
    </source>
</evidence>
<protein>
    <submittedName>
        <fullName evidence="7">Acetolactate synthase-1/2/3 large subunit</fullName>
    </submittedName>
</protein>
<dbReference type="InterPro" id="IPR029061">
    <property type="entry name" value="THDP-binding"/>
</dbReference>
<dbReference type="GO" id="GO:0005948">
    <property type="term" value="C:acetolactate synthase complex"/>
    <property type="evidence" value="ECO:0007669"/>
    <property type="project" value="TreeGrafter"/>
</dbReference>
<evidence type="ECO:0000259" key="4">
    <source>
        <dbReference type="Pfam" id="PF00205"/>
    </source>
</evidence>
<dbReference type="Gene3D" id="3.40.50.970">
    <property type="match status" value="2"/>
</dbReference>
<dbReference type="GO" id="GO:0050660">
    <property type="term" value="F:flavin adenine dinucleotide binding"/>
    <property type="evidence" value="ECO:0007669"/>
    <property type="project" value="TreeGrafter"/>
</dbReference>
<sequence length="540" mass="56353">MATCGEVLVTLLEARGVEFIFGIPGVHTVELYRGLAASRIRHVTPRHEQGAGFMADGYARTTGKPGVCFIITGPGMTNIATAMGQAYADSVPMLVISSVNRRAELGSGDGRLHELPSQRGLFAGLTAFSHTLQTPDELPQVLDRAFALFASGRPRPVHIEIPIDVLVLPADHLRRTPAAAPSRPGPCPRAIAEAAQLLAAARAPVVLVGGGACDAADAVQRLVARLDAPTALTINAKGVLPPAHPLNLGSNQSLPPVRELVAAADVVLALGTELGETDYDVVFDGGFRIGGALIRVDLDPEQLVRNHPPRLAITSDAGLAVEALNAALGADNPVAAADGAGARRAAAVRERLEAGWSPLQRAQRTLLDTIRAELPGVIFVGDSTQPVYGGNHVYDAEQPRSWFNASTGYGTLGYGLPAALGAKLGAGARPVVALVGDGGVQFTLPELTAAVEANIPVVVLLWNNAGYGEIRRYMVDRAITPIGVELYTPDFQTLARGFGCAAERVDSWAGLRAALRAAAARTVPTLVEVDEAAPFLHGAA</sequence>
<dbReference type="FunFam" id="3.40.50.970:FF:000007">
    <property type="entry name" value="Acetolactate synthase"/>
    <property type="match status" value="1"/>
</dbReference>
<feature type="domain" description="Thiamine pyrophosphate enzyme central" evidence="4">
    <location>
        <begin position="191"/>
        <end position="324"/>
    </location>
</feature>
<dbReference type="GO" id="GO:0000287">
    <property type="term" value="F:magnesium ion binding"/>
    <property type="evidence" value="ECO:0007669"/>
    <property type="project" value="InterPro"/>
</dbReference>
<evidence type="ECO:0000313" key="7">
    <source>
        <dbReference type="EMBL" id="TCO81736.1"/>
    </source>
</evidence>
<evidence type="ECO:0000313" key="8">
    <source>
        <dbReference type="Proteomes" id="UP000295765"/>
    </source>
</evidence>
<dbReference type="Gene3D" id="3.40.50.1220">
    <property type="entry name" value="TPP-binding domain"/>
    <property type="match status" value="1"/>
</dbReference>
<reference evidence="7 8" key="1">
    <citation type="submission" date="2019-03" db="EMBL/GenBank/DDBJ databases">
        <title>Genomic Encyclopedia of Type Strains, Phase IV (KMG-IV): sequencing the most valuable type-strain genomes for metagenomic binning, comparative biology and taxonomic classification.</title>
        <authorList>
            <person name="Goeker M."/>
        </authorList>
    </citation>
    <scope>NUCLEOTIDE SEQUENCE [LARGE SCALE GENOMIC DNA]</scope>
    <source>
        <strain evidence="7 8">DSM 25287</strain>
    </source>
</reference>
<evidence type="ECO:0000259" key="5">
    <source>
        <dbReference type="Pfam" id="PF02775"/>
    </source>
</evidence>
<dbReference type="InterPro" id="IPR011766">
    <property type="entry name" value="TPP_enzyme_TPP-bd"/>
</dbReference>
<keyword evidence="8" id="KW-1185">Reference proteome</keyword>
<name>A0A4R2L8U6_9GAMM</name>